<accession>A0ABP7KSS3</accession>
<sequence>MHDQFGIIILALIVVGLPTILLMVIANRWFRYREKRLEVEAGNAAEKAAQYASRSYELEDRVRVLEQIVTDRGADTAAQIEALRQPVRRVGSKSAVSPDA</sequence>
<gene>
    <name evidence="2" type="ORF">GCM10022276_01780</name>
</gene>
<comment type="caution">
    <text evidence="2">The sequence shown here is derived from an EMBL/GenBank/DDBJ whole genome shotgun (WGS) entry which is preliminary data.</text>
</comment>
<keyword evidence="1" id="KW-0812">Transmembrane</keyword>
<keyword evidence="3" id="KW-1185">Reference proteome</keyword>
<keyword evidence="1" id="KW-1133">Transmembrane helix</keyword>
<dbReference type="RefSeq" id="WP_344697809.1">
    <property type="nucleotide sequence ID" value="NZ_BAABBM010000001.1"/>
</dbReference>
<feature type="transmembrane region" description="Helical" evidence="1">
    <location>
        <begin position="6"/>
        <end position="26"/>
    </location>
</feature>
<protein>
    <recommendedName>
        <fullName evidence="4">Phage shock protein B</fullName>
    </recommendedName>
</protein>
<keyword evidence="1" id="KW-0472">Membrane</keyword>
<dbReference type="EMBL" id="BAABBM010000001">
    <property type="protein sequence ID" value="GAA3886381.1"/>
    <property type="molecule type" value="Genomic_DNA"/>
</dbReference>
<evidence type="ECO:0000313" key="3">
    <source>
        <dbReference type="Proteomes" id="UP001500827"/>
    </source>
</evidence>
<organism evidence="2 3">
    <name type="scientific">Sphingomonas limnosediminicola</name>
    <dbReference type="NCBI Taxonomy" id="940133"/>
    <lineage>
        <taxon>Bacteria</taxon>
        <taxon>Pseudomonadati</taxon>
        <taxon>Pseudomonadota</taxon>
        <taxon>Alphaproteobacteria</taxon>
        <taxon>Sphingomonadales</taxon>
        <taxon>Sphingomonadaceae</taxon>
        <taxon>Sphingomonas</taxon>
    </lineage>
</organism>
<evidence type="ECO:0000256" key="1">
    <source>
        <dbReference type="SAM" id="Phobius"/>
    </source>
</evidence>
<dbReference type="Proteomes" id="UP001500827">
    <property type="component" value="Unassembled WGS sequence"/>
</dbReference>
<name>A0ABP7KSS3_9SPHN</name>
<proteinExistence type="predicted"/>
<reference evidence="3" key="1">
    <citation type="journal article" date="2019" name="Int. J. Syst. Evol. Microbiol.">
        <title>The Global Catalogue of Microorganisms (GCM) 10K type strain sequencing project: providing services to taxonomists for standard genome sequencing and annotation.</title>
        <authorList>
            <consortium name="The Broad Institute Genomics Platform"/>
            <consortium name="The Broad Institute Genome Sequencing Center for Infectious Disease"/>
            <person name="Wu L."/>
            <person name="Ma J."/>
        </authorList>
    </citation>
    <scope>NUCLEOTIDE SEQUENCE [LARGE SCALE GENOMIC DNA]</scope>
    <source>
        <strain evidence="3">JCM 17543</strain>
    </source>
</reference>
<evidence type="ECO:0008006" key="4">
    <source>
        <dbReference type="Google" id="ProtNLM"/>
    </source>
</evidence>
<evidence type="ECO:0000313" key="2">
    <source>
        <dbReference type="EMBL" id="GAA3886381.1"/>
    </source>
</evidence>